<dbReference type="SUPFAM" id="SSF51182">
    <property type="entry name" value="RmlC-like cupins"/>
    <property type="match status" value="1"/>
</dbReference>
<dbReference type="AlphaFoldDB" id="A0A9P4V796"/>
<evidence type="ECO:0000313" key="1">
    <source>
        <dbReference type="EMBL" id="KAF2740654.1"/>
    </source>
</evidence>
<keyword evidence="2" id="KW-1185">Reference proteome</keyword>
<dbReference type="OrthoDB" id="5840532at2759"/>
<dbReference type="Proteomes" id="UP000799444">
    <property type="component" value="Unassembled WGS sequence"/>
</dbReference>
<sequence length="189" mass="20831">MPNEIPNEPSWSESVTTLPPNRRYICTHDANGKSIVHSAPAQQYISAQIGGMARSYSTVSVPAVLKDDQDVDEYLAPEGITSHKTPHIVVPNGQGSNLVVVDLLPGGKSEMHRTLSIDYSICVIGHVRMELDGGEMLDMRPGDHVIQRGTMHKWWNGSMTEPARFVAVTLPCEPFKLPGTAEMLKEEWV</sequence>
<name>A0A9P4V796_9PLEO</name>
<organism evidence="1 2">
    <name type="scientific">Polyplosphaeria fusca</name>
    <dbReference type="NCBI Taxonomy" id="682080"/>
    <lineage>
        <taxon>Eukaryota</taxon>
        <taxon>Fungi</taxon>
        <taxon>Dikarya</taxon>
        <taxon>Ascomycota</taxon>
        <taxon>Pezizomycotina</taxon>
        <taxon>Dothideomycetes</taxon>
        <taxon>Pleosporomycetidae</taxon>
        <taxon>Pleosporales</taxon>
        <taxon>Tetraplosphaeriaceae</taxon>
        <taxon>Polyplosphaeria</taxon>
    </lineage>
</organism>
<gene>
    <name evidence="1" type="ORF">EJ04DRAFT_571977</name>
</gene>
<dbReference type="Gene3D" id="2.60.120.10">
    <property type="entry name" value="Jelly Rolls"/>
    <property type="match status" value="1"/>
</dbReference>
<protein>
    <submittedName>
        <fullName evidence="1">Uncharacterized protein</fullName>
    </submittedName>
</protein>
<dbReference type="PANTHER" id="PTHR36156">
    <property type="entry name" value="SLR2101 PROTEIN"/>
    <property type="match status" value="1"/>
</dbReference>
<accession>A0A9P4V796</accession>
<proteinExistence type="predicted"/>
<dbReference type="PANTHER" id="PTHR36156:SF2">
    <property type="entry name" value="CUPIN TYPE-2 DOMAIN-CONTAINING PROTEIN"/>
    <property type="match status" value="1"/>
</dbReference>
<dbReference type="InterPro" id="IPR011051">
    <property type="entry name" value="RmlC_Cupin_sf"/>
</dbReference>
<comment type="caution">
    <text evidence="1">The sequence shown here is derived from an EMBL/GenBank/DDBJ whole genome shotgun (WGS) entry which is preliminary data.</text>
</comment>
<dbReference type="InterPro" id="IPR047142">
    <property type="entry name" value="OryJ/VirC-like"/>
</dbReference>
<reference evidence="1" key="1">
    <citation type="journal article" date="2020" name="Stud. Mycol.">
        <title>101 Dothideomycetes genomes: a test case for predicting lifestyles and emergence of pathogens.</title>
        <authorList>
            <person name="Haridas S."/>
            <person name="Albert R."/>
            <person name="Binder M."/>
            <person name="Bloem J."/>
            <person name="Labutti K."/>
            <person name="Salamov A."/>
            <person name="Andreopoulos B."/>
            <person name="Baker S."/>
            <person name="Barry K."/>
            <person name="Bills G."/>
            <person name="Bluhm B."/>
            <person name="Cannon C."/>
            <person name="Castanera R."/>
            <person name="Culley D."/>
            <person name="Daum C."/>
            <person name="Ezra D."/>
            <person name="Gonzalez J."/>
            <person name="Henrissat B."/>
            <person name="Kuo A."/>
            <person name="Liang C."/>
            <person name="Lipzen A."/>
            <person name="Lutzoni F."/>
            <person name="Magnuson J."/>
            <person name="Mondo S."/>
            <person name="Nolan M."/>
            <person name="Ohm R."/>
            <person name="Pangilinan J."/>
            <person name="Park H.-J."/>
            <person name="Ramirez L."/>
            <person name="Alfaro M."/>
            <person name="Sun H."/>
            <person name="Tritt A."/>
            <person name="Yoshinaga Y."/>
            <person name="Zwiers L.-H."/>
            <person name="Turgeon B."/>
            <person name="Goodwin S."/>
            <person name="Spatafora J."/>
            <person name="Crous P."/>
            <person name="Grigoriev I."/>
        </authorList>
    </citation>
    <scope>NUCLEOTIDE SEQUENCE</scope>
    <source>
        <strain evidence="1">CBS 125425</strain>
    </source>
</reference>
<dbReference type="InterPro" id="IPR014710">
    <property type="entry name" value="RmlC-like_jellyroll"/>
</dbReference>
<dbReference type="CDD" id="cd02231">
    <property type="entry name" value="cupin_BLL6423-like"/>
    <property type="match status" value="1"/>
</dbReference>
<dbReference type="EMBL" id="ML996099">
    <property type="protein sequence ID" value="KAF2740654.1"/>
    <property type="molecule type" value="Genomic_DNA"/>
</dbReference>
<evidence type="ECO:0000313" key="2">
    <source>
        <dbReference type="Proteomes" id="UP000799444"/>
    </source>
</evidence>